<organism evidence="4 5">
    <name type="scientific">Candidatus Gottesmanbacteria bacterium RIFCSPHIGHO2_02_FULL_39_11</name>
    <dbReference type="NCBI Taxonomy" id="1798382"/>
    <lineage>
        <taxon>Bacteria</taxon>
        <taxon>Candidatus Gottesmaniibacteriota</taxon>
    </lineage>
</organism>
<feature type="transmembrane region" description="Helical" evidence="1">
    <location>
        <begin position="93"/>
        <end position="116"/>
    </location>
</feature>
<accession>A0A1F5ZJU2</accession>
<feature type="transmembrane region" description="Helical" evidence="1">
    <location>
        <begin position="43"/>
        <end position="61"/>
    </location>
</feature>
<dbReference type="PANTHER" id="PTHR45947:SF3">
    <property type="entry name" value="SULFOQUINOVOSYL TRANSFERASE SQD2"/>
    <property type="match status" value="1"/>
</dbReference>
<dbReference type="PANTHER" id="PTHR45947">
    <property type="entry name" value="SULFOQUINOVOSYL TRANSFERASE SQD2"/>
    <property type="match status" value="1"/>
</dbReference>
<feature type="transmembrane region" description="Helical" evidence="1">
    <location>
        <begin position="122"/>
        <end position="142"/>
    </location>
</feature>
<feature type="transmembrane region" description="Helical" evidence="1">
    <location>
        <begin position="12"/>
        <end position="31"/>
    </location>
</feature>
<dbReference type="Gene3D" id="3.40.50.2000">
    <property type="entry name" value="Glycogen Phosphorylase B"/>
    <property type="match status" value="2"/>
</dbReference>
<feature type="transmembrane region" description="Helical" evidence="1">
    <location>
        <begin position="292"/>
        <end position="319"/>
    </location>
</feature>
<feature type="domain" description="Glycosyltransferase subfamily 4-like N-terminal" evidence="3">
    <location>
        <begin position="451"/>
        <end position="611"/>
    </location>
</feature>
<dbReference type="AlphaFoldDB" id="A0A1F5ZJU2"/>
<proteinExistence type="predicted"/>
<dbReference type="CDD" id="cd03801">
    <property type="entry name" value="GT4_PimA-like"/>
    <property type="match status" value="1"/>
</dbReference>
<dbReference type="GO" id="GO:0016757">
    <property type="term" value="F:glycosyltransferase activity"/>
    <property type="evidence" value="ECO:0007669"/>
    <property type="project" value="InterPro"/>
</dbReference>
<dbReference type="Pfam" id="PF13440">
    <property type="entry name" value="Polysacc_synt_3"/>
    <property type="match status" value="1"/>
</dbReference>
<evidence type="ECO:0000259" key="3">
    <source>
        <dbReference type="Pfam" id="PF13439"/>
    </source>
</evidence>
<dbReference type="InterPro" id="IPR050194">
    <property type="entry name" value="Glycosyltransferase_grp1"/>
</dbReference>
<evidence type="ECO:0000256" key="1">
    <source>
        <dbReference type="SAM" id="Phobius"/>
    </source>
</evidence>
<evidence type="ECO:0000259" key="2">
    <source>
        <dbReference type="Pfam" id="PF00534"/>
    </source>
</evidence>
<evidence type="ECO:0000313" key="5">
    <source>
        <dbReference type="Proteomes" id="UP000176923"/>
    </source>
</evidence>
<feature type="transmembrane region" description="Helical" evidence="1">
    <location>
        <begin position="325"/>
        <end position="349"/>
    </location>
</feature>
<feature type="transmembrane region" description="Helical" evidence="1">
    <location>
        <begin position="250"/>
        <end position="271"/>
    </location>
</feature>
<dbReference type="STRING" id="1798382.A3D77_04625"/>
<reference evidence="4 5" key="1">
    <citation type="journal article" date="2016" name="Nat. Commun.">
        <title>Thousands of microbial genomes shed light on interconnected biogeochemical processes in an aquifer system.</title>
        <authorList>
            <person name="Anantharaman K."/>
            <person name="Brown C.T."/>
            <person name="Hug L.A."/>
            <person name="Sharon I."/>
            <person name="Castelle C.J."/>
            <person name="Probst A.J."/>
            <person name="Thomas B.C."/>
            <person name="Singh A."/>
            <person name="Wilkins M.J."/>
            <person name="Karaoz U."/>
            <person name="Brodie E.L."/>
            <person name="Williams K.H."/>
            <person name="Hubbard S.S."/>
            <person name="Banfield J.F."/>
        </authorList>
    </citation>
    <scope>NUCLEOTIDE SEQUENCE [LARGE SCALE GENOMIC DNA]</scope>
</reference>
<dbReference type="Pfam" id="PF13439">
    <property type="entry name" value="Glyco_transf_4"/>
    <property type="match status" value="1"/>
</dbReference>
<dbReference type="Pfam" id="PF00534">
    <property type="entry name" value="Glycos_transf_1"/>
    <property type="match status" value="1"/>
</dbReference>
<protein>
    <recommendedName>
        <fullName evidence="6">Glycosyl transferase family 1 domain-containing protein</fullName>
    </recommendedName>
</protein>
<keyword evidence="1" id="KW-0472">Membrane</keyword>
<keyword evidence="1" id="KW-0812">Transmembrane</keyword>
<keyword evidence="1" id="KW-1133">Transmembrane helix</keyword>
<evidence type="ECO:0008006" key="6">
    <source>
        <dbReference type="Google" id="ProtNLM"/>
    </source>
</evidence>
<gene>
    <name evidence="4" type="ORF">A3D77_04625</name>
</gene>
<feature type="transmembrane region" description="Helical" evidence="1">
    <location>
        <begin position="492"/>
        <end position="510"/>
    </location>
</feature>
<sequence length="796" mass="90338">MNIKTLMRRPETFFVCASLGASFLNFIYNAFLGRVLTFEEFGIITLFNSLLYVVGILLNAFTGTVNHRVAYLSGSVSRDASISYYRRVFKRGVAISVGITLLWLIFSPFLASYFRVSSVVPFLFYTPVLSLGIVYACQKGFLQGMFYFGRTGVVQLVEAVSKLVLAALIVALGFVGYVYLSIPASVTIAFIVTTILSFSFLLRKNETHTYAFGRKYFTASILTGFSMTAFLTFDLILVKHFLSPRQAGEYSLISLVGKMIYFLGSIPNAFMVSYVSKIEGQGKNTLSVFYRIYAMTSLIIVSVFLLLGPLGVYSVPIFFGSKTSAILSFLPTYCFAIAMFSLTNTIVSYHIAKRQFIFSGIAILFSIILIISINFFHSDISEIVNVITSISGAYLFTVILFHFLERNGEFVLRNLVDIYSAFRPLEKIKIAKGKKRILIFNWRDTKHVFAGGAEVYIHELAKRWVSDGHRVTLFCGNDGMNLRYEMVDGVEVYRRGGFYFVYCWAFLYYFTQFRGRYDVVIDSQNGIPFFTPLFVREKVYCLMHHVHQEVFRKSLRFPIREFAQTLENSVMPWVYRHTRFITVSQSTKEDMVLMGLTGAGIDILPPGVDLTKYKPGQKSKNPLVLYMGRLKHYKRVNIFIRMANEIIEKIPNAKFIIAGEGEKREGLEKLAKELALGDAVKFLGKVTEQEKISLYQKAWVVVNPSMMEGFGITSIEANACATPVVASNVPGLRDSVRNPHTGFLVSAFKVDQYTEKTLLLIKEKPLREKFRKKSIAWANRFNWDSNCKKFISLLSK</sequence>
<dbReference type="EMBL" id="MFJL01000044">
    <property type="protein sequence ID" value="OGG12594.1"/>
    <property type="molecule type" value="Genomic_DNA"/>
</dbReference>
<dbReference type="InterPro" id="IPR028098">
    <property type="entry name" value="Glyco_trans_4-like_N"/>
</dbReference>
<name>A0A1F5ZJU2_9BACT</name>
<feature type="transmembrane region" description="Helical" evidence="1">
    <location>
        <begin position="356"/>
        <end position="377"/>
    </location>
</feature>
<dbReference type="InterPro" id="IPR001296">
    <property type="entry name" value="Glyco_trans_1"/>
</dbReference>
<feature type="transmembrane region" description="Helical" evidence="1">
    <location>
        <begin position="163"/>
        <end position="180"/>
    </location>
</feature>
<evidence type="ECO:0000313" key="4">
    <source>
        <dbReference type="EMBL" id="OGG12594.1"/>
    </source>
</evidence>
<dbReference type="SUPFAM" id="SSF53756">
    <property type="entry name" value="UDP-Glycosyltransferase/glycogen phosphorylase"/>
    <property type="match status" value="1"/>
</dbReference>
<comment type="caution">
    <text evidence="4">The sequence shown here is derived from an EMBL/GenBank/DDBJ whole genome shotgun (WGS) entry which is preliminary data.</text>
</comment>
<feature type="transmembrane region" description="Helical" evidence="1">
    <location>
        <begin position="383"/>
        <end position="404"/>
    </location>
</feature>
<feature type="transmembrane region" description="Helical" evidence="1">
    <location>
        <begin position="216"/>
        <end position="238"/>
    </location>
</feature>
<feature type="transmembrane region" description="Helical" evidence="1">
    <location>
        <begin position="186"/>
        <end position="204"/>
    </location>
</feature>
<dbReference type="Proteomes" id="UP000176923">
    <property type="component" value="Unassembled WGS sequence"/>
</dbReference>
<feature type="domain" description="Glycosyl transferase family 1" evidence="2">
    <location>
        <begin position="614"/>
        <end position="774"/>
    </location>
</feature>